<evidence type="ECO:0000256" key="2">
    <source>
        <dbReference type="ARBA" id="ARBA00004906"/>
    </source>
</evidence>
<dbReference type="EC" id="2.3.2.27" evidence="3"/>
<feature type="region of interest" description="Disordered" evidence="10">
    <location>
        <begin position="26"/>
        <end position="62"/>
    </location>
</feature>
<keyword evidence="5" id="KW-0479">Metal-binding</keyword>
<gene>
    <name evidence="12" type="ORF">AFUS01_LOCUS22311</name>
</gene>
<sequence>MDDSQGQEEGLPLSHGQFNPLDFLQLLGVDASRRGGHPSSPTTPGGASGISSSSSTGSTPTTLAGAATALAAAAATSNSQSQPGRGGRRGHFSFVIDGHQLAGGGFGGGGGGSGNAAGGAAGAGGSDNPMENMILSFIADLITGLGGGQHFPGIPLSGNINLGDYAWGSQGLDAIVTQLMNNIEGTGPAPLTDEKLSALNRIQITQEHVDGKLQCSVCWEDFCVGENVIRLDCEHIYHPDCILPWLKLHGTCPVCRKDLNQPEQMDVTSGTNPDSINDNVSGQQQPQVTSSRNTQSNPRALQDDMEFD</sequence>
<keyword evidence="7" id="KW-0833">Ubl conjugation pathway</keyword>
<name>A0A8J2PD45_9HEXA</name>
<evidence type="ECO:0000313" key="12">
    <source>
        <dbReference type="EMBL" id="CAG7733892.1"/>
    </source>
</evidence>
<accession>A0A8J2PD45</accession>
<dbReference type="InterPro" id="IPR001841">
    <property type="entry name" value="Znf_RING"/>
</dbReference>
<dbReference type="GO" id="GO:0008270">
    <property type="term" value="F:zinc ion binding"/>
    <property type="evidence" value="ECO:0007669"/>
    <property type="project" value="UniProtKB-KW"/>
</dbReference>
<keyword evidence="13" id="KW-1185">Reference proteome</keyword>
<evidence type="ECO:0000256" key="9">
    <source>
        <dbReference type="PROSITE-ProRule" id="PRU00175"/>
    </source>
</evidence>
<dbReference type="CDD" id="cd16667">
    <property type="entry name" value="RING-H2_RNF126-like"/>
    <property type="match status" value="1"/>
</dbReference>
<dbReference type="PROSITE" id="PS50089">
    <property type="entry name" value="ZF_RING_2"/>
    <property type="match status" value="1"/>
</dbReference>
<keyword evidence="8" id="KW-0862">Zinc</keyword>
<dbReference type="EMBL" id="CAJVCH010258756">
    <property type="protein sequence ID" value="CAG7733892.1"/>
    <property type="molecule type" value="Genomic_DNA"/>
</dbReference>
<dbReference type="PANTHER" id="PTHR15710">
    <property type="entry name" value="E3 UBIQUITIN-PROTEIN LIGASE PRAJA"/>
    <property type="match status" value="1"/>
</dbReference>
<dbReference type="GO" id="GO:0061630">
    <property type="term" value="F:ubiquitin protein ligase activity"/>
    <property type="evidence" value="ECO:0007669"/>
    <property type="project" value="UniProtKB-EC"/>
</dbReference>
<evidence type="ECO:0000256" key="5">
    <source>
        <dbReference type="ARBA" id="ARBA00022723"/>
    </source>
</evidence>
<evidence type="ECO:0000256" key="3">
    <source>
        <dbReference type="ARBA" id="ARBA00012483"/>
    </source>
</evidence>
<dbReference type="SMART" id="SM00184">
    <property type="entry name" value="RING"/>
    <property type="match status" value="1"/>
</dbReference>
<evidence type="ECO:0000256" key="8">
    <source>
        <dbReference type="ARBA" id="ARBA00022833"/>
    </source>
</evidence>
<comment type="pathway">
    <text evidence="2">Protein modification; protein ubiquitination.</text>
</comment>
<evidence type="ECO:0000256" key="10">
    <source>
        <dbReference type="SAM" id="MobiDB-lite"/>
    </source>
</evidence>
<dbReference type="OrthoDB" id="8062037at2759"/>
<comment type="catalytic activity">
    <reaction evidence="1">
        <text>S-ubiquitinyl-[E2 ubiquitin-conjugating enzyme]-L-cysteine + [acceptor protein]-L-lysine = [E2 ubiquitin-conjugating enzyme]-L-cysteine + N(6)-ubiquitinyl-[acceptor protein]-L-lysine.</text>
        <dbReference type="EC" id="2.3.2.27"/>
    </reaction>
</comment>
<dbReference type="Proteomes" id="UP000708208">
    <property type="component" value="Unassembled WGS sequence"/>
</dbReference>
<protein>
    <recommendedName>
        <fullName evidence="3">RING-type E3 ubiquitin transferase</fullName>
        <ecNumber evidence="3">2.3.2.27</ecNumber>
    </recommendedName>
</protein>
<evidence type="ECO:0000256" key="7">
    <source>
        <dbReference type="ARBA" id="ARBA00022786"/>
    </source>
</evidence>
<keyword evidence="4" id="KW-0808">Transferase</keyword>
<feature type="compositionally biased region" description="Polar residues" evidence="10">
    <location>
        <begin position="265"/>
        <end position="299"/>
    </location>
</feature>
<evidence type="ECO:0000256" key="1">
    <source>
        <dbReference type="ARBA" id="ARBA00000900"/>
    </source>
</evidence>
<dbReference type="FunFam" id="3.30.40.10:FF:000069">
    <property type="entry name" value="E3 ubiquitin-protein ligase RNF115"/>
    <property type="match status" value="1"/>
</dbReference>
<dbReference type="Pfam" id="PF13639">
    <property type="entry name" value="zf-RING_2"/>
    <property type="match status" value="1"/>
</dbReference>
<evidence type="ECO:0000259" key="11">
    <source>
        <dbReference type="PROSITE" id="PS50089"/>
    </source>
</evidence>
<reference evidence="12" key="1">
    <citation type="submission" date="2021-06" db="EMBL/GenBank/DDBJ databases">
        <authorList>
            <person name="Hodson N. C."/>
            <person name="Mongue J. A."/>
            <person name="Jaron S. K."/>
        </authorList>
    </citation>
    <scope>NUCLEOTIDE SEQUENCE</scope>
</reference>
<feature type="region of interest" description="Disordered" evidence="10">
    <location>
        <begin position="265"/>
        <end position="308"/>
    </location>
</feature>
<proteinExistence type="predicted"/>
<comment type="caution">
    <text evidence="12">The sequence shown here is derived from an EMBL/GenBank/DDBJ whole genome shotgun (WGS) entry which is preliminary data.</text>
</comment>
<feature type="domain" description="RING-type" evidence="11">
    <location>
        <begin position="215"/>
        <end position="256"/>
    </location>
</feature>
<dbReference type="PANTHER" id="PTHR15710:SF243">
    <property type="entry name" value="E3 UBIQUITIN-PROTEIN LIGASE PRAJA-2 ISOFORM X1"/>
    <property type="match status" value="1"/>
</dbReference>
<evidence type="ECO:0000313" key="13">
    <source>
        <dbReference type="Proteomes" id="UP000708208"/>
    </source>
</evidence>
<feature type="compositionally biased region" description="Low complexity" evidence="10">
    <location>
        <begin position="38"/>
        <end position="62"/>
    </location>
</feature>
<evidence type="ECO:0000256" key="4">
    <source>
        <dbReference type="ARBA" id="ARBA00022679"/>
    </source>
</evidence>
<organism evidence="12 13">
    <name type="scientific">Allacma fusca</name>
    <dbReference type="NCBI Taxonomy" id="39272"/>
    <lineage>
        <taxon>Eukaryota</taxon>
        <taxon>Metazoa</taxon>
        <taxon>Ecdysozoa</taxon>
        <taxon>Arthropoda</taxon>
        <taxon>Hexapoda</taxon>
        <taxon>Collembola</taxon>
        <taxon>Symphypleona</taxon>
        <taxon>Sminthuridae</taxon>
        <taxon>Allacma</taxon>
    </lineage>
</organism>
<keyword evidence="6 9" id="KW-0863">Zinc-finger</keyword>
<evidence type="ECO:0000256" key="6">
    <source>
        <dbReference type="ARBA" id="ARBA00022771"/>
    </source>
</evidence>
<dbReference type="GO" id="GO:0000209">
    <property type="term" value="P:protein polyubiquitination"/>
    <property type="evidence" value="ECO:0007669"/>
    <property type="project" value="UniProtKB-ARBA"/>
</dbReference>
<dbReference type="AlphaFoldDB" id="A0A8J2PD45"/>
<dbReference type="GO" id="GO:0005737">
    <property type="term" value="C:cytoplasm"/>
    <property type="evidence" value="ECO:0007669"/>
    <property type="project" value="TreeGrafter"/>
</dbReference>